<dbReference type="GO" id="GO:0042575">
    <property type="term" value="C:DNA polymerase complex"/>
    <property type="evidence" value="ECO:0007669"/>
    <property type="project" value="UniProtKB-ARBA"/>
</dbReference>
<reference evidence="2 3" key="1">
    <citation type="submission" date="2013-11" db="EMBL/GenBank/DDBJ databases">
        <title>Genome sequencing of Stegodyphus mimosarum.</title>
        <authorList>
            <person name="Bechsgaard J."/>
        </authorList>
    </citation>
    <scope>NUCLEOTIDE SEQUENCE [LARGE SCALE GENOMIC DNA]</scope>
</reference>
<dbReference type="EMBL" id="KK114402">
    <property type="protein sequence ID" value="KFM62374.1"/>
    <property type="molecule type" value="Genomic_DNA"/>
</dbReference>
<feature type="non-terminal residue" evidence="2">
    <location>
        <position position="961"/>
    </location>
</feature>
<dbReference type="InterPro" id="IPR012337">
    <property type="entry name" value="RNaseH-like_sf"/>
</dbReference>
<dbReference type="AlphaFoldDB" id="A0A087TB85"/>
<name>A0A087TB85_STEMI</name>
<feature type="domain" description="Integrase catalytic" evidence="1">
    <location>
        <begin position="850"/>
        <end position="938"/>
    </location>
</feature>
<dbReference type="STRING" id="407821.A0A087TB85"/>
<dbReference type="OMA" id="IHEVECE"/>
<protein>
    <submittedName>
        <fullName evidence="2">Protein NYNRIN</fullName>
    </submittedName>
</protein>
<dbReference type="InterPro" id="IPR044925">
    <property type="entry name" value="His-Me_finger_sf"/>
</dbReference>
<dbReference type="SUPFAM" id="SSF53098">
    <property type="entry name" value="Ribonuclease H-like"/>
    <property type="match status" value="2"/>
</dbReference>
<dbReference type="PANTHER" id="PTHR31511:SF12">
    <property type="entry name" value="RHO TERMINATION FACTOR N-TERMINAL DOMAIN-CONTAINING PROTEIN"/>
    <property type="match status" value="1"/>
</dbReference>
<dbReference type="InterPro" id="IPR043502">
    <property type="entry name" value="DNA/RNA_pol_sf"/>
</dbReference>
<evidence type="ECO:0000313" key="3">
    <source>
        <dbReference type="Proteomes" id="UP000054359"/>
    </source>
</evidence>
<evidence type="ECO:0000259" key="1">
    <source>
        <dbReference type="PROSITE" id="PS50994"/>
    </source>
</evidence>
<dbReference type="PROSITE" id="PS50994">
    <property type="entry name" value="INTEGRASE"/>
    <property type="match status" value="1"/>
</dbReference>
<sequence length="961" mass="112107">MNISWQNHRHRLSHYKPHESTIQLGNVTCPVPVHKIASIEKLNKLRINVFGYEDEEVFPLHVSKHTNEDCVNLLLISEEDRQHYCLIRNMSRLLGNVNKHNGCHHICYRCLHRFQKEETLKEHLKYCSEHSIQHVKMLEEGENILSFTNIQFQHRVPFIVYADFESLIVPMDSAQQCENISFTNKIAQHQPCGYAYVLIGPNSTVMKPVTVYRGDNAAEHFVQSLIQVKKELVGQLTHVAPMIFTEKDEQNFLSATQCYICKNALGKDRVRDPCHITGQYRGALHSVCNLQYKLKKCIPVIFHTLKNYDAHHILQGLKTVKDHEVKVIATSMEKYISFSLANREDKVSLQFVDSFQFLNTSLEKLVNNMKEENFPILTKHFGKEECELLCRKDLYPYEYMSSFKKFEETCLPPKEAFYSVLGEEHISDEDYSHAIKVWETFKLHTLGDYHDLYVKSDVMLLADVFENFRNLCMKNYELDCAHVMTSPRLAWQACLKMNGIELELLTDLDMHLFIERGIRGGISMISHRWAEANNKYLPHYDPSKPSSYIIYLDANNLYGWAMSQPLPYGGFQWVSPSAIDIEAILSSPEDGAVGYILEVDLEYPQELHDLHNEYPLAPEKCCITTEELSPYSLSLLQKEGRTNPGNIQKLVPNLKKKQNYVLHYRNLKYYLEKGLKLTKVHKILKFLQKPWLSPYIQFNTEERKKVNTTFEKNFFKLMNNSVYGKTMENVRNRVDIQIVNNVRKAQRLVAAPSFKEFRIFDDDLVGIQRVKNVITLNRPIYVGFAILELSKLHMYEFHYDHMKRNYGSRAQLLFTDTDSLTYSVQTEDIYKDMKRIRYKATNQKPAGLLQTLVPAQRFETIAVDLLGPLPKTSDGMKWIFIVEDCITKWVELFPLKEAAAKECALTLLNEVFLRYGLPRRLISDNGTQFVSAIMQQLLLKHFRFPFRWNEILFTVYLVCRR</sequence>
<accession>A0A087TB85</accession>
<keyword evidence="3" id="KW-1185">Reference proteome</keyword>
<dbReference type="Proteomes" id="UP000054359">
    <property type="component" value="Unassembled WGS sequence"/>
</dbReference>
<dbReference type="SUPFAM" id="SSF56672">
    <property type="entry name" value="DNA/RNA polymerases"/>
    <property type="match status" value="1"/>
</dbReference>
<dbReference type="InterPro" id="IPR036397">
    <property type="entry name" value="RNaseH_sf"/>
</dbReference>
<dbReference type="GO" id="GO:0003676">
    <property type="term" value="F:nucleic acid binding"/>
    <property type="evidence" value="ECO:0007669"/>
    <property type="project" value="InterPro"/>
</dbReference>
<dbReference type="GO" id="GO:0015074">
    <property type="term" value="P:DNA integration"/>
    <property type="evidence" value="ECO:0007669"/>
    <property type="project" value="InterPro"/>
</dbReference>
<proteinExistence type="predicted"/>
<dbReference type="InterPro" id="IPR001584">
    <property type="entry name" value="Integrase_cat-core"/>
</dbReference>
<dbReference type="PANTHER" id="PTHR31511">
    <property type="entry name" value="PROTEIN CBG23764"/>
    <property type="match status" value="1"/>
</dbReference>
<gene>
    <name evidence="2" type="ORF">X975_21590</name>
</gene>
<dbReference type="GO" id="GO:0071897">
    <property type="term" value="P:DNA biosynthetic process"/>
    <property type="evidence" value="ECO:0007669"/>
    <property type="project" value="UniProtKB-ARBA"/>
</dbReference>
<dbReference type="OrthoDB" id="6430028at2759"/>
<dbReference type="Gene3D" id="3.30.420.10">
    <property type="entry name" value="Ribonuclease H-like superfamily/Ribonuclease H"/>
    <property type="match status" value="2"/>
</dbReference>
<organism evidence="2 3">
    <name type="scientific">Stegodyphus mimosarum</name>
    <name type="common">African social velvet spider</name>
    <dbReference type="NCBI Taxonomy" id="407821"/>
    <lineage>
        <taxon>Eukaryota</taxon>
        <taxon>Metazoa</taxon>
        <taxon>Ecdysozoa</taxon>
        <taxon>Arthropoda</taxon>
        <taxon>Chelicerata</taxon>
        <taxon>Arachnida</taxon>
        <taxon>Araneae</taxon>
        <taxon>Araneomorphae</taxon>
        <taxon>Entelegynae</taxon>
        <taxon>Eresoidea</taxon>
        <taxon>Eresidae</taxon>
        <taxon>Stegodyphus</taxon>
    </lineage>
</organism>
<evidence type="ECO:0000313" key="2">
    <source>
        <dbReference type="EMBL" id="KFM62374.1"/>
    </source>
</evidence>
<dbReference type="SUPFAM" id="SSF54060">
    <property type="entry name" value="His-Me finger endonucleases"/>
    <property type="match status" value="1"/>
</dbReference>